<evidence type="ECO:0000313" key="3">
    <source>
        <dbReference type="Proteomes" id="UP000518091"/>
    </source>
</evidence>
<dbReference type="RefSeq" id="WP_181517045.1">
    <property type="nucleotide sequence ID" value="NZ_JABFUB010000040.1"/>
</dbReference>
<dbReference type="AlphaFoldDB" id="A0A7V9W510"/>
<dbReference type="Proteomes" id="UP000518091">
    <property type="component" value="Unassembled WGS sequence"/>
</dbReference>
<proteinExistence type="predicted"/>
<evidence type="ECO:0000313" key="4">
    <source>
        <dbReference type="Proteomes" id="UP000814353"/>
    </source>
</evidence>
<dbReference type="EMBL" id="JACEFT010000053">
    <property type="protein sequence ID" value="MBA2781174.1"/>
    <property type="molecule type" value="Genomic_DNA"/>
</dbReference>
<dbReference type="EMBL" id="JABFUB010000040">
    <property type="protein sequence ID" value="MCG6663874.1"/>
    <property type="molecule type" value="Genomic_DNA"/>
</dbReference>
<reference evidence="2 4" key="1">
    <citation type="submission" date="2020-05" db="EMBL/GenBank/DDBJ databases">
        <title>Comparative genomic analysis of denitrifying bacteria from Halomonas genus.</title>
        <authorList>
            <person name="Wang L."/>
            <person name="Shao Z."/>
        </authorList>
    </citation>
    <scope>NUCLEOTIDE SEQUENCE [LARGE SCALE GENOMIC DNA]</scope>
    <source>
        <strain evidence="2 4">DSM 17331</strain>
    </source>
</reference>
<dbReference type="Proteomes" id="UP000814353">
    <property type="component" value="Unassembled WGS sequence"/>
</dbReference>
<comment type="caution">
    <text evidence="1">The sequence shown here is derived from an EMBL/GenBank/DDBJ whole genome shotgun (WGS) entry which is preliminary data.</text>
</comment>
<keyword evidence="4" id="KW-1185">Reference proteome</keyword>
<accession>A0A7V9W510</accession>
<evidence type="ECO:0000313" key="2">
    <source>
        <dbReference type="EMBL" id="MCG6663874.1"/>
    </source>
</evidence>
<evidence type="ECO:0000313" key="1">
    <source>
        <dbReference type="EMBL" id="MBA2781174.1"/>
    </source>
</evidence>
<reference evidence="1 3" key="2">
    <citation type="submission" date="2020-07" db="EMBL/GenBank/DDBJ databases">
        <title>Identification of Halomonas strains.</title>
        <authorList>
            <person name="Xiao Z."/>
            <person name="Shen J."/>
        </authorList>
    </citation>
    <scope>NUCLEOTIDE SEQUENCE [LARGE SCALE GENOMIC DNA]</scope>
    <source>
        <strain evidence="1 3">DSM 17331</strain>
    </source>
</reference>
<protein>
    <submittedName>
        <fullName evidence="1">Uncharacterized protein</fullName>
    </submittedName>
</protein>
<gene>
    <name evidence="1" type="ORF">H1D44_20065</name>
    <name evidence="2" type="ORF">HOP48_20345</name>
</gene>
<name>A0A7V9W510_9GAMM</name>
<sequence length="197" mass="22816">MSQDNESILLLEEIIQPRTDWFAIEQCQPMLANVIHCLTYTGNELWDIDALKNLHTQLENNALYLVSKKITGPKGIYGNHPIHGALYYLTKNGIKSKERTWLLSHVINAAYQWRKELIDVEERADTRDKIEALKNQKLNYQYQLESACKVVRLVEEDRLDFLPSLEKPTANFSLTFRKKRRSQVPSATLLKGVRSSD</sequence>
<organism evidence="1 3">
    <name type="scientific">Billgrantia kenyensis</name>
    <dbReference type="NCBI Taxonomy" id="321266"/>
    <lineage>
        <taxon>Bacteria</taxon>
        <taxon>Pseudomonadati</taxon>
        <taxon>Pseudomonadota</taxon>
        <taxon>Gammaproteobacteria</taxon>
        <taxon>Oceanospirillales</taxon>
        <taxon>Halomonadaceae</taxon>
        <taxon>Billgrantia</taxon>
    </lineage>
</organism>